<comment type="caution">
    <text evidence="5">The sequence shown here is derived from an EMBL/GenBank/DDBJ whole genome shotgun (WGS) entry which is preliminary data.</text>
</comment>
<keyword evidence="6" id="KW-1185">Reference proteome</keyword>
<dbReference type="InterPro" id="IPR018060">
    <property type="entry name" value="HTH_AraC"/>
</dbReference>
<gene>
    <name evidence="5" type="ORF">G7Y82_02095</name>
</gene>
<reference evidence="5" key="1">
    <citation type="submission" date="2020-03" db="EMBL/GenBank/DDBJ databases">
        <title>Solimonas marina sp. nov., isolated from deep seawater of the Pacific Ocean.</title>
        <authorList>
            <person name="Liu X."/>
            <person name="Lai Q."/>
            <person name="Sun F."/>
            <person name="Gai Y."/>
            <person name="Li G."/>
            <person name="Shao Z."/>
        </authorList>
    </citation>
    <scope>NUCLEOTIDE SEQUENCE</scope>
    <source>
        <strain evidence="5">C16B3</strain>
    </source>
</reference>
<proteinExistence type="predicted"/>
<dbReference type="AlphaFoldDB" id="A0A969WA21"/>
<dbReference type="Pfam" id="PF12833">
    <property type="entry name" value="HTH_18"/>
    <property type="match status" value="1"/>
</dbReference>
<dbReference type="CDD" id="cd03137">
    <property type="entry name" value="GATase1_AraC_1"/>
    <property type="match status" value="1"/>
</dbReference>
<dbReference type="SUPFAM" id="SSF52317">
    <property type="entry name" value="Class I glutamine amidotransferase-like"/>
    <property type="match status" value="1"/>
</dbReference>
<dbReference type="InterPro" id="IPR009057">
    <property type="entry name" value="Homeodomain-like_sf"/>
</dbReference>
<evidence type="ECO:0000313" key="6">
    <source>
        <dbReference type="Proteomes" id="UP000653472"/>
    </source>
</evidence>
<dbReference type="EMBL" id="JAAVXB010000001">
    <property type="protein sequence ID" value="NKF21090.1"/>
    <property type="molecule type" value="Genomic_DNA"/>
</dbReference>
<dbReference type="SUPFAM" id="SSF46689">
    <property type="entry name" value="Homeodomain-like"/>
    <property type="match status" value="2"/>
</dbReference>
<keyword evidence="3" id="KW-0804">Transcription</keyword>
<evidence type="ECO:0000313" key="5">
    <source>
        <dbReference type="EMBL" id="NKF21090.1"/>
    </source>
</evidence>
<dbReference type="RefSeq" id="WP_168146331.1">
    <property type="nucleotide sequence ID" value="NZ_JAAVXB010000001.1"/>
</dbReference>
<dbReference type="PANTHER" id="PTHR43130:SF3">
    <property type="entry name" value="HTH-TYPE TRANSCRIPTIONAL REGULATOR RV1931C"/>
    <property type="match status" value="1"/>
</dbReference>
<accession>A0A969WA21</accession>
<dbReference type="GO" id="GO:0043565">
    <property type="term" value="F:sequence-specific DNA binding"/>
    <property type="evidence" value="ECO:0007669"/>
    <property type="project" value="InterPro"/>
</dbReference>
<dbReference type="SMART" id="SM00342">
    <property type="entry name" value="HTH_ARAC"/>
    <property type="match status" value="1"/>
</dbReference>
<dbReference type="Pfam" id="PF01965">
    <property type="entry name" value="DJ-1_PfpI"/>
    <property type="match status" value="1"/>
</dbReference>
<dbReference type="InterPro" id="IPR002818">
    <property type="entry name" value="DJ-1/PfpI"/>
</dbReference>
<organism evidence="5 6">
    <name type="scientific">Solimonas marina</name>
    <dbReference type="NCBI Taxonomy" id="2714601"/>
    <lineage>
        <taxon>Bacteria</taxon>
        <taxon>Pseudomonadati</taxon>
        <taxon>Pseudomonadota</taxon>
        <taxon>Gammaproteobacteria</taxon>
        <taxon>Nevskiales</taxon>
        <taxon>Nevskiaceae</taxon>
        <taxon>Solimonas</taxon>
    </lineage>
</organism>
<dbReference type="Gene3D" id="3.40.50.880">
    <property type="match status" value="1"/>
</dbReference>
<name>A0A969WA21_9GAMM</name>
<evidence type="ECO:0000259" key="4">
    <source>
        <dbReference type="PROSITE" id="PS01124"/>
    </source>
</evidence>
<keyword evidence="2" id="KW-0238">DNA-binding</keyword>
<dbReference type="InterPro" id="IPR052158">
    <property type="entry name" value="INH-QAR"/>
</dbReference>
<protein>
    <submittedName>
        <fullName evidence="5">Helix-turn-helix domain-containing protein</fullName>
    </submittedName>
</protein>
<dbReference type="GO" id="GO:0003700">
    <property type="term" value="F:DNA-binding transcription factor activity"/>
    <property type="evidence" value="ECO:0007669"/>
    <property type="project" value="InterPro"/>
</dbReference>
<dbReference type="PANTHER" id="PTHR43130">
    <property type="entry name" value="ARAC-FAMILY TRANSCRIPTIONAL REGULATOR"/>
    <property type="match status" value="1"/>
</dbReference>
<evidence type="ECO:0000256" key="2">
    <source>
        <dbReference type="ARBA" id="ARBA00023125"/>
    </source>
</evidence>
<dbReference type="PROSITE" id="PS01124">
    <property type="entry name" value="HTH_ARAC_FAMILY_2"/>
    <property type="match status" value="1"/>
</dbReference>
<dbReference type="Gene3D" id="1.10.10.60">
    <property type="entry name" value="Homeodomain-like"/>
    <property type="match status" value="1"/>
</dbReference>
<evidence type="ECO:0000256" key="1">
    <source>
        <dbReference type="ARBA" id="ARBA00023015"/>
    </source>
</evidence>
<evidence type="ECO:0000256" key="3">
    <source>
        <dbReference type="ARBA" id="ARBA00023163"/>
    </source>
</evidence>
<dbReference type="InterPro" id="IPR029062">
    <property type="entry name" value="Class_I_gatase-like"/>
</dbReference>
<keyword evidence="1" id="KW-0805">Transcription regulation</keyword>
<feature type="domain" description="HTH araC/xylS-type" evidence="4">
    <location>
        <begin position="221"/>
        <end position="319"/>
    </location>
</feature>
<dbReference type="Proteomes" id="UP000653472">
    <property type="component" value="Unassembled WGS sequence"/>
</dbReference>
<dbReference type="PROSITE" id="PS00041">
    <property type="entry name" value="HTH_ARAC_FAMILY_1"/>
    <property type="match status" value="1"/>
</dbReference>
<sequence>MLKRIAVLGYDGANALDICGPLEAFASANTLAPEHDAAIRYELIVLADGGRPFTTESGLMMQPHAGLDDDIATIDTVIVPGGAGLREAAANARITGWLQTHAAQIRRIASVCTGIYGLAATGLLDGRRAATHWRFADDVARRFPKLRVDGDAIFVRDGRFYTSAGITAGIDLTLALIEEDAGAPLALGVARDLVVYLKRPGGQEQFSEPLRRQMRGGDPFDELLVWMAAHLQQDLSVATLAARVYLSPRQFSRRFTTQLGNTPADYVTDLRLREARRLLDAGELGIDAVAQTVGFRSADVFRRAFDRRFGLAPQAYRRRFPATARHDADPCSSPSLN</sequence>
<dbReference type="InterPro" id="IPR018062">
    <property type="entry name" value="HTH_AraC-typ_CS"/>
</dbReference>